<dbReference type="OMA" id="IEVRICH"/>
<dbReference type="EMBL" id="DF237164">
    <property type="protein sequence ID" value="GAQ84964.1"/>
    <property type="molecule type" value="Genomic_DNA"/>
</dbReference>
<sequence length="368" mass="40125">KAALIKGEVPTTEALVLGSGPLAWAATSWLESFDGRLPLIGAATAKLLLGSARDLGSSRGAEGERGEERREVLLDEERYLLGLLERRPHKEAACAGSSCFCKKHEFLFGEARPPTEERREGQEGGHDAGVSNEMAEGPPALKRARRSKAFWKAEAQRSIPTTGTGGANRKVGAASRCSRELDAIHGWVDACCSCKLSSLAAVGACKHGREEEERRLKAPVMLLSTEAIQLTKPKLARLSDAPNFHDPWVTALGGPPVRVSKLRDRHFLELSNLGLLSVPCPLESPPCGGSWAEKRVETSVTASQWSQKIEVRICHCNCPDEAHTIHFDGEALGLYTWNRRTLFVQESLQLLLRGMQHGHSFKAELATN</sequence>
<evidence type="ECO:0000313" key="2">
    <source>
        <dbReference type="EMBL" id="GAQ84964.1"/>
    </source>
</evidence>
<dbReference type="PANTHER" id="PTHR34305">
    <property type="entry name" value="EXPRESSED PROTEIN"/>
    <property type="match status" value="1"/>
</dbReference>
<evidence type="ECO:0000256" key="1">
    <source>
        <dbReference type="SAM" id="MobiDB-lite"/>
    </source>
</evidence>
<feature type="non-terminal residue" evidence="2">
    <location>
        <position position="1"/>
    </location>
</feature>
<keyword evidence="3" id="KW-1185">Reference proteome</keyword>
<gene>
    <name evidence="2" type="ORF">KFL_002150010</name>
</gene>
<dbReference type="PANTHER" id="PTHR34305:SF1">
    <property type="entry name" value="SWIM-TYPE DOMAIN-CONTAINING PROTEIN"/>
    <property type="match status" value="1"/>
</dbReference>
<accession>A0A1Y1I222</accession>
<evidence type="ECO:0000313" key="3">
    <source>
        <dbReference type="Proteomes" id="UP000054558"/>
    </source>
</evidence>
<reference evidence="2 3" key="1">
    <citation type="journal article" date="2014" name="Nat. Commun.">
        <title>Klebsormidium flaccidum genome reveals primary factors for plant terrestrial adaptation.</title>
        <authorList>
            <person name="Hori K."/>
            <person name="Maruyama F."/>
            <person name="Fujisawa T."/>
            <person name="Togashi T."/>
            <person name="Yamamoto N."/>
            <person name="Seo M."/>
            <person name="Sato S."/>
            <person name="Yamada T."/>
            <person name="Mori H."/>
            <person name="Tajima N."/>
            <person name="Moriyama T."/>
            <person name="Ikeuchi M."/>
            <person name="Watanabe M."/>
            <person name="Wada H."/>
            <person name="Kobayashi K."/>
            <person name="Saito M."/>
            <person name="Masuda T."/>
            <person name="Sasaki-Sekimoto Y."/>
            <person name="Mashiguchi K."/>
            <person name="Awai K."/>
            <person name="Shimojima M."/>
            <person name="Masuda S."/>
            <person name="Iwai M."/>
            <person name="Nobusawa T."/>
            <person name="Narise T."/>
            <person name="Kondo S."/>
            <person name="Saito H."/>
            <person name="Sato R."/>
            <person name="Murakawa M."/>
            <person name="Ihara Y."/>
            <person name="Oshima-Yamada Y."/>
            <person name="Ohtaka K."/>
            <person name="Satoh M."/>
            <person name="Sonobe K."/>
            <person name="Ishii M."/>
            <person name="Ohtani R."/>
            <person name="Kanamori-Sato M."/>
            <person name="Honoki R."/>
            <person name="Miyazaki D."/>
            <person name="Mochizuki H."/>
            <person name="Umetsu J."/>
            <person name="Higashi K."/>
            <person name="Shibata D."/>
            <person name="Kamiya Y."/>
            <person name="Sato N."/>
            <person name="Nakamura Y."/>
            <person name="Tabata S."/>
            <person name="Ida S."/>
            <person name="Kurokawa K."/>
            <person name="Ohta H."/>
        </authorList>
    </citation>
    <scope>NUCLEOTIDE SEQUENCE [LARGE SCALE GENOMIC DNA]</scope>
    <source>
        <strain evidence="2 3">NIES-2285</strain>
    </source>
</reference>
<feature type="compositionally biased region" description="Basic and acidic residues" evidence="1">
    <location>
        <begin position="111"/>
        <end position="126"/>
    </location>
</feature>
<proteinExistence type="predicted"/>
<feature type="region of interest" description="Disordered" evidence="1">
    <location>
        <begin position="111"/>
        <end position="137"/>
    </location>
</feature>
<dbReference type="AlphaFoldDB" id="A0A1Y1I222"/>
<protein>
    <submittedName>
        <fullName evidence="2">Uncharacterized protein</fullName>
    </submittedName>
</protein>
<organism evidence="2 3">
    <name type="scientific">Klebsormidium nitens</name>
    <name type="common">Green alga</name>
    <name type="synonym">Ulothrix nitens</name>
    <dbReference type="NCBI Taxonomy" id="105231"/>
    <lineage>
        <taxon>Eukaryota</taxon>
        <taxon>Viridiplantae</taxon>
        <taxon>Streptophyta</taxon>
        <taxon>Klebsormidiophyceae</taxon>
        <taxon>Klebsormidiales</taxon>
        <taxon>Klebsormidiaceae</taxon>
        <taxon>Klebsormidium</taxon>
    </lineage>
</organism>
<dbReference type="Proteomes" id="UP000054558">
    <property type="component" value="Unassembled WGS sequence"/>
</dbReference>
<name>A0A1Y1I222_KLENI</name>